<dbReference type="AlphaFoldDB" id="A0ABC9B236"/>
<protein>
    <recommendedName>
        <fullName evidence="1">Dirigent protein</fullName>
    </recommendedName>
</protein>
<keyword evidence="1" id="KW-0052">Apoplast</keyword>
<sequence length="161" mass="17537">MATTNPSYYRSGGCHDIRQHEEHLFHLYMNQHLEGSPDGGNQKVVVNSRLPMLFGFVVANDWTIRDGPAPKANLVAHARGVHIGAGKADESWLLCHSILFTDTSRFKGSILKMLGNFAMDTNGVATDGEWAIIGGTGEFAYANGVVTAKIVENMHPTNGRI</sequence>
<reference evidence="2" key="1">
    <citation type="submission" date="2024-10" db="EMBL/GenBank/DDBJ databases">
        <authorList>
            <person name="Ryan C."/>
        </authorList>
    </citation>
    <scope>NUCLEOTIDE SEQUENCE [LARGE SCALE GENOMIC DNA]</scope>
</reference>
<proteinExistence type="inferred from homology"/>
<keyword evidence="1" id="KW-0964">Secreted</keyword>
<organism evidence="2 3">
    <name type="scientific">Urochloa decumbens</name>
    <dbReference type="NCBI Taxonomy" id="240449"/>
    <lineage>
        <taxon>Eukaryota</taxon>
        <taxon>Viridiplantae</taxon>
        <taxon>Streptophyta</taxon>
        <taxon>Embryophyta</taxon>
        <taxon>Tracheophyta</taxon>
        <taxon>Spermatophyta</taxon>
        <taxon>Magnoliopsida</taxon>
        <taxon>Liliopsida</taxon>
        <taxon>Poales</taxon>
        <taxon>Poaceae</taxon>
        <taxon>PACMAD clade</taxon>
        <taxon>Panicoideae</taxon>
        <taxon>Panicodae</taxon>
        <taxon>Paniceae</taxon>
        <taxon>Melinidinae</taxon>
        <taxon>Urochloa</taxon>
    </lineage>
</organism>
<comment type="subcellular location">
    <subcellularLocation>
        <location evidence="1">Secreted</location>
        <location evidence="1">Extracellular space</location>
        <location evidence="1">Apoplast</location>
    </subcellularLocation>
</comment>
<accession>A0ABC9B236</accession>
<dbReference type="EMBL" id="OZ075134">
    <property type="protein sequence ID" value="CAL4992539.1"/>
    <property type="molecule type" value="Genomic_DNA"/>
</dbReference>
<evidence type="ECO:0000256" key="1">
    <source>
        <dbReference type="RuleBase" id="RU363099"/>
    </source>
</evidence>
<dbReference type="InterPro" id="IPR004265">
    <property type="entry name" value="Dirigent"/>
</dbReference>
<dbReference type="Proteomes" id="UP001497457">
    <property type="component" value="Chromosome 24b"/>
</dbReference>
<gene>
    <name evidence="2" type="ORF">URODEC1_LOCUS61147</name>
</gene>
<dbReference type="PANTHER" id="PTHR21495">
    <property type="entry name" value="NUCLEOPORIN-RELATED"/>
    <property type="match status" value="1"/>
</dbReference>
<evidence type="ECO:0000313" key="3">
    <source>
        <dbReference type="Proteomes" id="UP001497457"/>
    </source>
</evidence>
<comment type="similarity">
    <text evidence="1">Belongs to the plant dirigent protein family.</text>
</comment>
<comment type="subunit">
    <text evidence="1">Homodimer.</text>
</comment>
<name>A0ABC9B236_9POAL</name>
<dbReference type="GO" id="GO:0048046">
    <property type="term" value="C:apoplast"/>
    <property type="evidence" value="ECO:0007669"/>
    <property type="project" value="UniProtKB-SubCell"/>
</dbReference>
<comment type="function">
    <text evidence="1">Dirigent proteins impart stereoselectivity on the phenoxy radical-coupling reaction, yielding optically active lignans from two molecules of coniferyl alcohol in the biosynthesis of lignans, flavonolignans, and alkaloids and thus plays a central role in plant secondary metabolism.</text>
</comment>
<dbReference type="Pfam" id="PF03018">
    <property type="entry name" value="Dirigent"/>
    <property type="match status" value="1"/>
</dbReference>
<evidence type="ECO:0000313" key="2">
    <source>
        <dbReference type="EMBL" id="CAL4992539.1"/>
    </source>
</evidence>
<keyword evidence="3" id="KW-1185">Reference proteome</keyword>